<feature type="transmembrane region" description="Helical" evidence="7">
    <location>
        <begin position="292"/>
        <end position="315"/>
    </location>
</feature>
<feature type="transmembrane region" description="Helical" evidence="7">
    <location>
        <begin position="387"/>
        <end position="411"/>
    </location>
</feature>
<reference evidence="9 10" key="1">
    <citation type="submission" date="2007-05" db="EMBL/GenBank/DDBJ databases">
        <title>Complete sequence of plasmid5 pACRY05 of Acidiphilium cryptum JF-5.</title>
        <authorList>
            <consortium name="US DOE Joint Genome Institute"/>
            <person name="Copeland A."/>
            <person name="Lucas S."/>
            <person name="Lapidus A."/>
            <person name="Barry K."/>
            <person name="Detter J.C."/>
            <person name="Glavina del Rio T."/>
            <person name="Hammon N."/>
            <person name="Israni S."/>
            <person name="Dalin E."/>
            <person name="Tice H."/>
            <person name="Pitluck S."/>
            <person name="Sims D."/>
            <person name="Brettin T."/>
            <person name="Bruce D."/>
            <person name="Han C."/>
            <person name="Schmutz J."/>
            <person name="Larimer F."/>
            <person name="Land M."/>
            <person name="Hauser L."/>
            <person name="Kyrpides N."/>
            <person name="Kim E."/>
            <person name="Magnuson T."/>
            <person name="Richardson P."/>
        </authorList>
    </citation>
    <scope>NUCLEOTIDE SEQUENCE [LARGE SCALE GENOMIC DNA]</scope>
    <source>
        <strain evidence="10">JF-5</strain>
        <plasmid evidence="10">Plasmid pACRY05</plasmid>
    </source>
</reference>
<dbReference type="EMBL" id="CP000693">
    <property type="protein sequence ID" value="ABQ29201.1"/>
    <property type="molecule type" value="Genomic_DNA"/>
</dbReference>
<sequence length="469" mass="49821">MTTSAALPPVENTVSEALNQVVFSPFHLRAIFAAGMGFFASAYDLFIIGTALTLIKGEWHLSPGSVALIGSISLAATFVGAFMFGRTADIFGRKSIYGLEALLMTAGALLSAFAPNVTILLIARVILGFGIGGDYPLSAVLMSEYSNTKSRGRMVSLVFSTQAAGLVVGPAIALTLLAAGIDHDIAWRIMLGLGALPAAMVIYIRRTLPESPRWLARVKGDGTRAARELASFSLGTATSAGRDKVVKQPFSRYLLVFLGTAGTWFVFDYAYYGNTISTPMIMQQIAPHADLLMSTAMSLIIFAAAAVPGYILAILTVDRIGHKRLQLIGFAGMGLMFLIIGLFPMLISTVGLFLIIYGLSYFFAEFGPNTTTFLLSSEVFPVNIRTTGHGASAGVAKVGAFIGAFIFPILITDFGLYGTLRITFLFSMVGLVLTAVCLREPAGLSLEAVSNETTDEVAMSPMMARASST</sequence>
<keyword evidence="10" id="KW-1185">Reference proteome</keyword>
<dbReference type="Pfam" id="PF00083">
    <property type="entry name" value="Sugar_tr"/>
    <property type="match status" value="1"/>
</dbReference>
<organism evidence="9 10">
    <name type="scientific">Acidiphilium cryptum (strain JF-5)</name>
    <dbReference type="NCBI Taxonomy" id="349163"/>
    <lineage>
        <taxon>Bacteria</taxon>
        <taxon>Pseudomonadati</taxon>
        <taxon>Pseudomonadota</taxon>
        <taxon>Alphaproteobacteria</taxon>
        <taxon>Acetobacterales</taxon>
        <taxon>Acidocellaceae</taxon>
        <taxon>Acidiphilium</taxon>
    </lineage>
</organism>
<evidence type="ECO:0000256" key="2">
    <source>
        <dbReference type="ARBA" id="ARBA00010992"/>
    </source>
</evidence>
<dbReference type="InterPro" id="IPR005829">
    <property type="entry name" value="Sugar_transporter_CS"/>
</dbReference>
<dbReference type="HOGENOM" id="CLU_001265_46_14_5"/>
<dbReference type="GO" id="GO:0016020">
    <property type="term" value="C:membrane"/>
    <property type="evidence" value="ECO:0007669"/>
    <property type="project" value="UniProtKB-SubCell"/>
</dbReference>
<dbReference type="PANTHER" id="PTHR23511:SF34">
    <property type="entry name" value="SYNAPTIC VESICLE GLYCOPROTEIN 2"/>
    <property type="match status" value="1"/>
</dbReference>
<dbReference type="PROSITE" id="PS50850">
    <property type="entry name" value="MFS"/>
    <property type="match status" value="1"/>
</dbReference>
<dbReference type="PANTHER" id="PTHR23511">
    <property type="entry name" value="SYNAPTIC VESICLE GLYCOPROTEIN 2"/>
    <property type="match status" value="1"/>
</dbReference>
<feature type="transmembrane region" description="Helical" evidence="7">
    <location>
        <begin position="327"/>
        <end position="347"/>
    </location>
</feature>
<evidence type="ECO:0000256" key="5">
    <source>
        <dbReference type="ARBA" id="ARBA00022989"/>
    </source>
</evidence>
<protein>
    <submittedName>
        <fullName evidence="9">General substrate transporter</fullName>
    </submittedName>
</protein>
<dbReference type="InterPro" id="IPR020846">
    <property type="entry name" value="MFS_dom"/>
</dbReference>
<evidence type="ECO:0000256" key="6">
    <source>
        <dbReference type="ARBA" id="ARBA00023136"/>
    </source>
</evidence>
<comment type="subcellular location">
    <subcellularLocation>
        <location evidence="1">Membrane</location>
        <topology evidence="1">Multi-pass membrane protein</topology>
    </subcellularLocation>
</comment>
<evidence type="ECO:0000256" key="4">
    <source>
        <dbReference type="ARBA" id="ARBA00022692"/>
    </source>
</evidence>
<evidence type="ECO:0000259" key="8">
    <source>
        <dbReference type="PROSITE" id="PS50850"/>
    </source>
</evidence>
<dbReference type="GO" id="GO:0022857">
    <property type="term" value="F:transmembrane transporter activity"/>
    <property type="evidence" value="ECO:0007669"/>
    <property type="project" value="InterPro"/>
</dbReference>
<proteinExistence type="inferred from homology"/>
<dbReference type="InterPro" id="IPR036259">
    <property type="entry name" value="MFS_trans_sf"/>
</dbReference>
<dbReference type="InterPro" id="IPR005828">
    <property type="entry name" value="MFS_sugar_transport-like"/>
</dbReference>
<evidence type="ECO:0000256" key="3">
    <source>
        <dbReference type="ARBA" id="ARBA00022448"/>
    </source>
</evidence>
<dbReference type="AlphaFoldDB" id="A5FUB9"/>
<dbReference type="Proteomes" id="UP000000245">
    <property type="component" value="Plasmid pACRY05"/>
</dbReference>
<feature type="transmembrane region" description="Helical" evidence="7">
    <location>
        <begin position="30"/>
        <end position="55"/>
    </location>
</feature>
<accession>A5FUB9</accession>
<name>A5FUB9_ACICJ</name>
<keyword evidence="6 7" id="KW-0472">Membrane</keyword>
<feature type="transmembrane region" description="Helical" evidence="7">
    <location>
        <begin position="61"/>
        <end position="84"/>
    </location>
</feature>
<geneLocation type="plasmid" evidence="9 10">
    <name>pACRY05</name>
</geneLocation>
<evidence type="ECO:0000313" key="9">
    <source>
        <dbReference type="EMBL" id="ABQ29201.1"/>
    </source>
</evidence>
<feature type="transmembrane region" description="Helical" evidence="7">
    <location>
        <begin position="253"/>
        <end position="272"/>
    </location>
</feature>
<keyword evidence="5 7" id="KW-1133">Transmembrane helix</keyword>
<dbReference type="Gene3D" id="1.20.1250.20">
    <property type="entry name" value="MFS general substrate transporter like domains"/>
    <property type="match status" value="1"/>
</dbReference>
<feature type="transmembrane region" description="Helical" evidence="7">
    <location>
        <begin position="96"/>
        <end position="115"/>
    </location>
</feature>
<dbReference type="KEGG" id="acr:Acry_3608"/>
<keyword evidence="3" id="KW-0813">Transport</keyword>
<dbReference type="PROSITE" id="PS00217">
    <property type="entry name" value="SUGAR_TRANSPORT_2"/>
    <property type="match status" value="1"/>
</dbReference>
<gene>
    <name evidence="9" type="ordered locus">Acry_3608</name>
</gene>
<dbReference type="RefSeq" id="WP_011930864.1">
    <property type="nucleotide sequence ID" value="NC_009471.1"/>
</dbReference>
<evidence type="ECO:0000256" key="7">
    <source>
        <dbReference type="SAM" id="Phobius"/>
    </source>
</evidence>
<dbReference type="SUPFAM" id="SSF103473">
    <property type="entry name" value="MFS general substrate transporter"/>
    <property type="match status" value="1"/>
</dbReference>
<feature type="transmembrane region" description="Helical" evidence="7">
    <location>
        <begin position="154"/>
        <end position="179"/>
    </location>
</feature>
<feature type="transmembrane region" description="Helical" evidence="7">
    <location>
        <begin position="185"/>
        <end position="204"/>
    </location>
</feature>
<keyword evidence="4 7" id="KW-0812">Transmembrane</keyword>
<comment type="similarity">
    <text evidence="2">Belongs to the major facilitator superfamily. Sugar transporter (TC 2.A.1.1) family.</text>
</comment>
<keyword evidence="9" id="KW-0614">Plasmid</keyword>
<evidence type="ECO:0000313" key="10">
    <source>
        <dbReference type="Proteomes" id="UP000000245"/>
    </source>
</evidence>
<feature type="domain" description="Major facilitator superfamily (MFS) profile" evidence="8">
    <location>
        <begin position="30"/>
        <end position="442"/>
    </location>
</feature>
<evidence type="ECO:0000256" key="1">
    <source>
        <dbReference type="ARBA" id="ARBA00004141"/>
    </source>
</evidence>